<evidence type="ECO:0000313" key="3">
    <source>
        <dbReference type="EMBL" id="KAG2893695.1"/>
    </source>
</evidence>
<dbReference type="EMBL" id="RCMV01001540">
    <property type="protein sequence ID" value="KAG3208148.1"/>
    <property type="molecule type" value="Genomic_DNA"/>
</dbReference>
<protein>
    <submittedName>
        <fullName evidence="3">Uncharacterized protein</fullName>
    </submittedName>
</protein>
<dbReference type="EMBL" id="RCMK01001472">
    <property type="protein sequence ID" value="KAG2893695.1"/>
    <property type="molecule type" value="Genomic_DNA"/>
</dbReference>
<evidence type="ECO:0000313" key="5">
    <source>
        <dbReference type="Proteomes" id="UP000736787"/>
    </source>
</evidence>
<evidence type="ECO:0000313" key="4">
    <source>
        <dbReference type="EMBL" id="KAG3208148.1"/>
    </source>
</evidence>
<dbReference type="Proteomes" id="UP000735874">
    <property type="component" value="Unassembled WGS sequence"/>
</dbReference>
<feature type="compositionally biased region" description="Polar residues" evidence="1">
    <location>
        <begin position="21"/>
        <end position="34"/>
    </location>
</feature>
<dbReference type="EMBL" id="RCMG01000338">
    <property type="protein sequence ID" value="KAG2856335.1"/>
    <property type="molecule type" value="Genomic_DNA"/>
</dbReference>
<name>A0A8T1B5V6_9STRA</name>
<feature type="region of interest" description="Disordered" evidence="1">
    <location>
        <begin position="1"/>
        <end position="35"/>
    </location>
</feature>
<proteinExistence type="predicted"/>
<feature type="compositionally biased region" description="Polar residues" evidence="1">
    <location>
        <begin position="1"/>
        <end position="14"/>
    </location>
</feature>
<accession>A0A8T1B5V6</accession>
<dbReference type="Proteomes" id="UP000736787">
    <property type="component" value="Unassembled WGS sequence"/>
</dbReference>
<evidence type="ECO:0000313" key="2">
    <source>
        <dbReference type="EMBL" id="KAG2856335.1"/>
    </source>
</evidence>
<dbReference type="Proteomes" id="UP000760860">
    <property type="component" value="Unassembled WGS sequence"/>
</dbReference>
<evidence type="ECO:0000256" key="1">
    <source>
        <dbReference type="SAM" id="MobiDB-lite"/>
    </source>
</evidence>
<dbReference type="AlphaFoldDB" id="A0A8T1B5V6"/>
<organism evidence="3 5">
    <name type="scientific">Phytophthora cactorum</name>
    <dbReference type="NCBI Taxonomy" id="29920"/>
    <lineage>
        <taxon>Eukaryota</taxon>
        <taxon>Sar</taxon>
        <taxon>Stramenopiles</taxon>
        <taxon>Oomycota</taxon>
        <taxon>Peronosporomycetes</taxon>
        <taxon>Peronosporales</taxon>
        <taxon>Peronosporaceae</taxon>
        <taxon>Phytophthora</taxon>
    </lineage>
</organism>
<comment type="caution">
    <text evidence="3">The sequence shown here is derived from an EMBL/GenBank/DDBJ whole genome shotgun (WGS) entry which is preliminary data.</text>
</comment>
<sequence>MRATMEDTTSSSADTKLVFTDSDTPSATSNAGTDASQADLQAQLALFQQQQQQYIQQLVRISFSLF</sequence>
<gene>
    <name evidence="2" type="ORF">PC113_g11671</name>
    <name evidence="3" type="ORF">PC117_g23714</name>
    <name evidence="4" type="ORF">PC129_g20821</name>
</gene>
<reference evidence="3" key="1">
    <citation type="submission" date="2018-10" db="EMBL/GenBank/DDBJ databases">
        <title>Effector identification in a new, highly contiguous assembly of the strawberry crown rot pathogen Phytophthora cactorum.</title>
        <authorList>
            <person name="Armitage A.D."/>
            <person name="Nellist C.F."/>
            <person name="Bates H."/>
            <person name="Vickerstaff R.J."/>
            <person name="Harrison R.J."/>
        </authorList>
    </citation>
    <scope>NUCLEOTIDE SEQUENCE</scope>
    <source>
        <strain evidence="2">15-7</strain>
        <strain evidence="3">4040</strain>
        <strain evidence="4">P421</strain>
    </source>
</reference>